<protein>
    <submittedName>
        <fullName evidence="1">Uncharacterized protein</fullName>
    </submittedName>
</protein>
<dbReference type="RefSeq" id="WP_153330571.1">
    <property type="nucleotide sequence ID" value="NZ_WIWI01000088.1"/>
</dbReference>
<organism evidence="1 2">
    <name type="scientific">Pseudomonas helleri</name>
    <dbReference type="NCBI Taxonomy" id="1608996"/>
    <lineage>
        <taxon>Bacteria</taxon>
        <taxon>Pseudomonadati</taxon>
        <taxon>Pseudomonadota</taxon>
        <taxon>Gammaproteobacteria</taxon>
        <taxon>Pseudomonadales</taxon>
        <taxon>Pseudomonadaceae</taxon>
        <taxon>Pseudomonas</taxon>
    </lineage>
</organism>
<dbReference type="Gene3D" id="3.40.50.720">
    <property type="entry name" value="NAD(P)-binding Rossmann-like Domain"/>
    <property type="match status" value="1"/>
</dbReference>
<dbReference type="AlphaFoldDB" id="A0A7X1XIJ5"/>
<dbReference type="EMBL" id="WIWI01000088">
    <property type="protein sequence ID" value="MQT92143.1"/>
    <property type="molecule type" value="Genomic_DNA"/>
</dbReference>
<accession>A0A7X1XIJ5</accession>
<proteinExistence type="predicted"/>
<evidence type="ECO:0000313" key="1">
    <source>
        <dbReference type="EMBL" id="MQT92143.1"/>
    </source>
</evidence>
<dbReference type="Proteomes" id="UP000489190">
    <property type="component" value="Unassembled WGS sequence"/>
</dbReference>
<comment type="caution">
    <text evidence="1">The sequence shown here is derived from an EMBL/GenBank/DDBJ whole genome shotgun (WGS) entry which is preliminary data.</text>
</comment>
<reference evidence="1 2" key="1">
    <citation type="submission" date="2019-10" db="EMBL/GenBank/DDBJ databases">
        <title>Evaluation of single-gene subtyping targets for Pseudomonas.</title>
        <authorList>
            <person name="Reichler S.J."/>
            <person name="Orsi R.H."/>
            <person name="Wiedmann M."/>
            <person name="Martin N.H."/>
            <person name="Murphy S.I."/>
        </authorList>
    </citation>
    <scope>NUCLEOTIDE SEQUENCE [LARGE SCALE GENOMIC DNA]</scope>
    <source>
        <strain evidence="1 2">FSL R10-3254</strain>
    </source>
</reference>
<dbReference type="InterPro" id="IPR036291">
    <property type="entry name" value="NAD(P)-bd_dom_sf"/>
</dbReference>
<name>A0A7X1XIJ5_9PSED</name>
<evidence type="ECO:0000313" key="2">
    <source>
        <dbReference type="Proteomes" id="UP000489190"/>
    </source>
</evidence>
<sequence>MELVIIRPPLVYAANASGNFRRLIKLAATGLPMPFGCVKKSRSLVALENLVNFIVCCIGHPKAENELFIISDGFDLSMPDIARYIGIGIGIGIGRRIKMVPVPVPVLRIMANGVGKNIFI</sequence>
<dbReference type="SUPFAM" id="SSF51735">
    <property type="entry name" value="NAD(P)-binding Rossmann-fold domains"/>
    <property type="match status" value="1"/>
</dbReference>
<gene>
    <name evidence="1" type="ORF">GHO39_23860</name>
</gene>